<protein>
    <recommendedName>
        <fullName evidence="4">DUF3951 domain-containing protein</fullName>
    </recommendedName>
</protein>
<feature type="region of interest" description="Disordered" evidence="1">
    <location>
        <begin position="39"/>
        <end position="74"/>
    </location>
</feature>
<comment type="caution">
    <text evidence="2">The sequence shown here is derived from an EMBL/GenBank/DDBJ whole genome shotgun (WGS) entry which is preliminary data.</text>
</comment>
<evidence type="ECO:0008006" key="4">
    <source>
        <dbReference type="Google" id="ProtNLM"/>
    </source>
</evidence>
<evidence type="ECO:0000313" key="2">
    <source>
        <dbReference type="EMBL" id="MFC4713569.1"/>
    </source>
</evidence>
<sequence>MSILATFFMVAVISRMIYRIAKKKSMPYIPHTPYDDITSGRNSDDWTSEHFQEDTKHHIQYEERTEMDWPTDRD</sequence>
<keyword evidence="3" id="KW-1185">Reference proteome</keyword>
<name>A0ABV9ME61_9BACL</name>
<dbReference type="RefSeq" id="WP_377279275.1">
    <property type="nucleotide sequence ID" value="NZ_JBHSGL010000005.1"/>
</dbReference>
<dbReference type="Proteomes" id="UP001595932">
    <property type="component" value="Unassembled WGS sequence"/>
</dbReference>
<evidence type="ECO:0000313" key="3">
    <source>
        <dbReference type="Proteomes" id="UP001595932"/>
    </source>
</evidence>
<feature type="compositionally biased region" description="Basic and acidic residues" evidence="1">
    <location>
        <begin position="42"/>
        <end position="74"/>
    </location>
</feature>
<organism evidence="2 3">
    <name type="scientific">Planococcus dechangensis</name>
    <dbReference type="NCBI Taxonomy" id="1176255"/>
    <lineage>
        <taxon>Bacteria</taxon>
        <taxon>Bacillati</taxon>
        <taxon>Bacillota</taxon>
        <taxon>Bacilli</taxon>
        <taxon>Bacillales</taxon>
        <taxon>Caryophanaceae</taxon>
        <taxon>Planococcus</taxon>
    </lineage>
</organism>
<dbReference type="EMBL" id="JBHSGL010000005">
    <property type="protein sequence ID" value="MFC4713569.1"/>
    <property type="molecule type" value="Genomic_DNA"/>
</dbReference>
<proteinExistence type="predicted"/>
<reference evidence="3" key="1">
    <citation type="journal article" date="2019" name="Int. J. Syst. Evol. Microbiol.">
        <title>The Global Catalogue of Microorganisms (GCM) 10K type strain sequencing project: providing services to taxonomists for standard genome sequencing and annotation.</title>
        <authorList>
            <consortium name="The Broad Institute Genomics Platform"/>
            <consortium name="The Broad Institute Genome Sequencing Center for Infectious Disease"/>
            <person name="Wu L."/>
            <person name="Ma J."/>
        </authorList>
    </citation>
    <scope>NUCLEOTIDE SEQUENCE [LARGE SCALE GENOMIC DNA]</scope>
    <source>
        <strain evidence="3">CGMCC 1.12151</strain>
    </source>
</reference>
<evidence type="ECO:0000256" key="1">
    <source>
        <dbReference type="SAM" id="MobiDB-lite"/>
    </source>
</evidence>
<accession>A0ABV9ME61</accession>
<gene>
    <name evidence="2" type="ORF">ACFO5U_11875</name>
</gene>